<protein>
    <recommendedName>
        <fullName evidence="6">RagB/SusD domain-containing protein</fullName>
    </recommendedName>
</protein>
<name>A0ABP7QW10_9BACT</name>
<evidence type="ECO:0000313" key="7">
    <source>
        <dbReference type="EMBL" id="GAA3988604.1"/>
    </source>
</evidence>
<dbReference type="Pfam" id="PF07980">
    <property type="entry name" value="SusD_RagB"/>
    <property type="match status" value="1"/>
</dbReference>
<evidence type="ECO:0000313" key="8">
    <source>
        <dbReference type="Proteomes" id="UP001501556"/>
    </source>
</evidence>
<gene>
    <name evidence="7" type="ORF">GCM10022407_36490</name>
</gene>
<dbReference type="Proteomes" id="UP001501556">
    <property type="component" value="Unassembled WGS sequence"/>
</dbReference>
<keyword evidence="4" id="KW-0472">Membrane</keyword>
<keyword evidence="3" id="KW-0732">Signal</keyword>
<dbReference type="InterPro" id="IPR011990">
    <property type="entry name" value="TPR-like_helical_dom_sf"/>
</dbReference>
<comment type="subcellular location">
    <subcellularLocation>
        <location evidence="1">Cell outer membrane</location>
    </subcellularLocation>
</comment>
<evidence type="ECO:0000256" key="1">
    <source>
        <dbReference type="ARBA" id="ARBA00004442"/>
    </source>
</evidence>
<evidence type="ECO:0000256" key="2">
    <source>
        <dbReference type="ARBA" id="ARBA00006275"/>
    </source>
</evidence>
<organism evidence="7 8">
    <name type="scientific">Hymenobacter antarcticus</name>
    <dbReference type="NCBI Taxonomy" id="486270"/>
    <lineage>
        <taxon>Bacteria</taxon>
        <taxon>Pseudomonadati</taxon>
        <taxon>Bacteroidota</taxon>
        <taxon>Cytophagia</taxon>
        <taxon>Cytophagales</taxon>
        <taxon>Hymenobacteraceae</taxon>
        <taxon>Hymenobacter</taxon>
    </lineage>
</organism>
<dbReference type="PROSITE" id="PS51257">
    <property type="entry name" value="PROKAR_LIPOPROTEIN"/>
    <property type="match status" value="1"/>
</dbReference>
<feature type="domain" description="RagB/SusD" evidence="6">
    <location>
        <begin position="313"/>
        <end position="429"/>
    </location>
</feature>
<comment type="caution">
    <text evidence="7">The sequence shown here is derived from an EMBL/GenBank/DDBJ whole genome shotgun (WGS) entry which is preliminary data.</text>
</comment>
<dbReference type="SUPFAM" id="SSF48452">
    <property type="entry name" value="TPR-like"/>
    <property type="match status" value="1"/>
</dbReference>
<dbReference type="Gene3D" id="1.25.40.390">
    <property type="match status" value="1"/>
</dbReference>
<keyword evidence="8" id="KW-1185">Reference proteome</keyword>
<evidence type="ECO:0000256" key="5">
    <source>
        <dbReference type="ARBA" id="ARBA00023237"/>
    </source>
</evidence>
<dbReference type="InterPro" id="IPR012944">
    <property type="entry name" value="SusD_RagB_dom"/>
</dbReference>
<evidence type="ECO:0000256" key="4">
    <source>
        <dbReference type="ARBA" id="ARBA00023136"/>
    </source>
</evidence>
<accession>A0ABP7QW10</accession>
<keyword evidence="5" id="KW-0998">Cell outer membrane</keyword>
<proteinExistence type="inferred from homology"/>
<dbReference type="RefSeq" id="WP_345126640.1">
    <property type="nucleotide sequence ID" value="NZ_BAABDI010000034.1"/>
</dbReference>
<sequence length="468" mass="50516">MNKTFIRALLLSGVVASLSGCSYFEINKLEDPNFPTLASVSSNATKQQMDFLASGTFSDMRTNGDGIVWYHQLTGIIGREVYVLANSDGRYVTNPLGTAPFDNNNFLSGRYFTTYSSARRTARILVASANNTSSITEEQKNGYIGLGKTAEAYAMLVLSDLQYENGLRVEVTNEQKPGKIQPYPVVLAAIKTLLSDGDAALAKAGTTLAFPVPSGFAAGTAGASFNTVAGFRQYNRALAARLAIRSNNYADALAAITAAGSFFSNDALPVTAGPRFNYSATAGDAVNPLFQAPNAALSVTTVAHPTFRTDIRTGDTRINKIAARTTRLSRQGLSSNDDVVLYPTQTSPIPVIKREELLLIAAEANANTSNLPLAITQINKVGTAYGLPAYTGPITVAAVMEEILYQRRYSLFFEGQRWVDLRRLNKLDKLNVPGTSLPEKLSTGQQTIVLKQLPIPFQEIAWDQANPQ</sequence>
<dbReference type="EMBL" id="BAABDI010000034">
    <property type="protein sequence ID" value="GAA3988604.1"/>
    <property type="molecule type" value="Genomic_DNA"/>
</dbReference>
<reference evidence="8" key="1">
    <citation type="journal article" date="2019" name="Int. J. Syst. Evol. Microbiol.">
        <title>The Global Catalogue of Microorganisms (GCM) 10K type strain sequencing project: providing services to taxonomists for standard genome sequencing and annotation.</title>
        <authorList>
            <consortium name="The Broad Institute Genomics Platform"/>
            <consortium name="The Broad Institute Genome Sequencing Center for Infectious Disease"/>
            <person name="Wu L."/>
            <person name="Ma J."/>
        </authorList>
    </citation>
    <scope>NUCLEOTIDE SEQUENCE [LARGE SCALE GENOMIC DNA]</scope>
    <source>
        <strain evidence="8">JCM 17217</strain>
    </source>
</reference>
<evidence type="ECO:0000259" key="6">
    <source>
        <dbReference type="Pfam" id="PF07980"/>
    </source>
</evidence>
<evidence type="ECO:0000256" key="3">
    <source>
        <dbReference type="ARBA" id="ARBA00022729"/>
    </source>
</evidence>
<comment type="similarity">
    <text evidence="2">Belongs to the SusD family.</text>
</comment>